<protein>
    <submittedName>
        <fullName evidence="1">YbhB/YbcL family Raf kinase inhibitor-like protein</fullName>
    </submittedName>
</protein>
<keyword evidence="1" id="KW-0649">Protein kinase inhibitor</keyword>
<reference evidence="1 2" key="1">
    <citation type="journal article" date="2021" name="Sci. Rep.">
        <title>The distribution of antibiotic resistance genes in chicken gut microbiota commensals.</title>
        <authorList>
            <person name="Juricova H."/>
            <person name="Matiasovicova J."/>
            <person name="Kubasova T."/>
            <person name="Cejkova D."/>
            <person name="Rychlik I."/>
        </authorList>
    </citation>
    <scope>NUCLEOTIDE SEQUENCE [LARGE SCALE GENOMIC DNA]</scope>
    <source>
        <strain evidence="1 2">An829</strain>
    </source>
</reference>
<dbReference type="CDD" id="cd00865">
    <property type="entry name" value="PEBP_bact_arch"/>
    <property type="match status" value="1"/>
</dbReference>
<dbReference type="PANTHER" id="PTHR30289">
    <property type="entry name" value="UNCHARACTERIZED PROTEIN YBCL-RELATED"/>
    <property type="match status" value="1"/>
</dbReference>
<dbReference type="RefSeq" id="WP_205101822.1">
    <property type="nucleotide sequence ID" value="NZ_JACJJC010000002.1"/>
</dbReference>
<sequence length="198" mass="21314">MFIRSETFEMGARIPARCAYGRIGPGGTIDSDNLNPALAWGEAPEGTKSFVLFCIDDDVPTVFDGRDAGGHLPAMQLRRRFVHWVQANIPVSVTSVAEGELANDKKLAAGFGCTGINDYSRGGVPAPGAVGTGYDGPCPPFFDARWHFYRFVVVALDVERLALPEPFRMSDVEVAIEGHVLDTAEIVGRYTLNPALAG</sequence>
<evidence type="ECO:0000313" key="1">
    <source>
        <dbReference type="EMBL" id="MBM6703359.1"/>
    </source>
</evidence>
<dbReference type="Pfam" id="PF01161">
    <property type="entry name" value="PBP"/>
    <property type="match status" value="1"/>
</dbReference>
<organism evidence="1 2">
    <name type="scientific">Sutterella massiliensis</name>
    <dbReference type="NCBI Taxonomy" id="1816689"/>
    <lineage>
        <taxon>Bacteria</taxon>
        <taxon>Pseudomonadati</taxon>
        <taxon>Pseudomonadota</taxon>
        <taxon>Betaproteobacteria</taxon>
        <taxon>Burkholderiales</taxon>
        <taxon>Sutterellaceae</taxon>
        <taxon>Sutterella</taxon>
    </lineage>
</organism>
<gene>
    <name evidence="1" type="ORF">H6A60_02405</name>
</gene>
<dbReference type="NCBIfam" id="TIGR00481">
    <property type="entry name" value="YbhB/YbcL family Raf kinase inhibitor-like protein"/>
    <property type="match status" value="1"/>
</dbReference>
<dbReference type="SUPFAM" id="SSF49777">
    <property type="entry name" value="PEBP-like"/>
    <property type="match status" value="1"/>
</dbReference>
<evidence type="ECO:0000313" key="2">
    <source>
        <dbReference type="Proteomes" id="UP000715095"/>
    </source>
</evidence>
<dbReference type="InterPro" id="IPR008914">
    <property type="entry name" value="PEBP"/>
</dbReference>
<accession>A0ABS2DPZ4</accession>
<dbReference type="GO" id="GO:0004860">
    <property type="term" value="F:protein kinase inhibitor activity"/>
    <property type="evidence" value="ECO:0007669"/>
    <property type="project" value="UniProtKB-KW"/>
</dbReference>
<keyword evidence="2" id="KW-1185">Reference proteome</keyword>
<dbReference type="InterPro" id="IPR036610">
    <property type="entry name" value="PEBP-like_sf"/>
</dbReference>
<dbReference type="EMBL" id="JACJJC010000002">
    <property type="protein sequence ID" value="MBM6703359.1"/>
    <property type="molecule type" value="Genomic_DNA"/>
</dbReference>
<dbReference type="PANTHER" id="PTHR30289:SF1">
    <property type="entry name" value="PEBP (PHOSPHATIDYLETHANOLAMINE-BINDING PROTEIN) FAMILY PROTEIN"/>
    <property type="match status" value="1"/>
</dbReference>
<dbReference type="Proteomes" id="UP000715095">
    <property type="component" value="Unassembled WGS sequence"/>
</dbReference>
<dbReference type="InterPro" id="IPR005247">
    <property type="entry name" value="YbhB_YbcL/LppC-like"/>
</dbReference>
<name>A0ABS2DPZ4_9BURK</name>
<comment type="caution">
    <text evidence="1">The sequence shown here is derived from an EMBL/GenBank/DDBJ whole genome shotgun (WGS) entry which is preliminary data.</text>
</comment>
<proteinExistence type="predicted"/>
<dbReference type="Gene3D" id="3.90.280.10">
    <property type="entry name" value="PEBP-like"/>
    <property type="match status" value="1"/>
</dbReference>